<dbReference type="InterPro" id="IPR013783">
    <property type="entry name" value="Ig-like_fold"/>
</dbReference>
<feature type="compositionally biased region" description="Polar residues" evidence="7">
    <location>
        <begin position="717"/>
        <end position="736"/>
    </location>
</feature>
<dbReference type="GO" id="GO:0005615">
    <property type="term" value="C:extracellular space"/>
    <property type="evidence" value="ECO:0007669"/>
    <property type="project" value="TreeGrafter"/>
</dbReference>
<dbReference type="FunFam" id="2.130.10.10:FF:001703">
    <property type="entry name" value="Semaphorin 4e"/>
    <property type="match status" value="1"/>
</dbReference>
<evidence type="ECO:0000256" key="3">
    <source>
        <dbReference type="ARBA" id="ARBA00023136"/>
    </source>
</evidence>
<keyword evidence="12" id="KW-1185">Reference proteome</keyword>
<dbReference type="Pfam" id="PF01437">
    <property type="entry name" value="PSI"/>
    <property type="match status" value="1"/>
</dbReference>
<keyword evidence="3 8" id="KW-0472">Membrane</keyword>
<keyword evidence="4" id="KW-1015">Disulfide bond</keyword>
<dbReference type="InterPro" id="IPR036352">
    <property type="entry name" value="Semap_dom_sf"/>
</dbReference>
<dbReference type="InterPro" id="IPR036179">
    <property type="entry name" value="Ig-like_dom_sf"/>
</dbReference>
<keyword evidence="8" id="KW-0812">Transmembrane</keyword>
<sequence>MPLGGCSSLGECISRKTIPYHEDTGHRFHEEGVWNYSTMLLREDLGLLLLGARDAIYALDLNNISHKKASVKWEVPEIKQTECIKKGKDAEIDCKNYIRILHTMNDGRMYACGTNAFDPACAYMSYEDGGLTLENKEEDGKGKCPFGPFQSYASIMVGDDLYSATSMNFLGSETVVMRSSNVSIRTEFKSSWLNEPTFISMAQMPESEDSSGGDDDKVYLFFSETALEYDSYSKLVVSRVARVCKGDLGGQRTLQKKWTSFLKARVDCPVLESQLPFVIQDTYVLCEPQEPWGRCLFYAVFTPQSGSSELTAVCAYRVSDISALFSKGRYKNPLPVETSYVKWVMYNGEVPSPRPGACIDNEARKQGISQTLDLPDRTLQFVKDRPLMDEAVLPEGQGPLLVRRGAAFLRIIVTRVEAVDGQKYHVMFIGTESGTVVKAVNYDGKMFIIEEVELFPSREPIRVLKLSEVKEGQQAHLYAGSLSGAVQIPLATCWRSLSCMDCVLARDPYCGWDPKTSKCLAHLYVQGKLIQSVKEGDASLCPAGGPVKPVNESVWLGGNLKLPCAPPSNLAATSWQRDGLPLPPSDHLQVLPDGLLIFGATASDADHYRCLSLERSHARNFTTVVADYRVTLSDGMPSLQAQRDGQSLAGLQAAVGILVILLTALMGWNFYKGYLPLSCKNKDNGSTKDSRYCSAPHAQLEDGKNHTGQEAGGRNGENASLHTVVLSQNYPDESDI</sequence>
<evidence type="ECO:0008006" key="13">
    <source>
        <dbReference type="Google" id="ProtNLM"/>
    </source>
</evidence>
<feature type="domain" description="Sema" evidence="10">
    <location>
        <begin position="15"/>
        <end position="490"/>
    </location>
</feature>
<dbReference type="Gene3D" id="2.130.10.10">
    <property type="entry name" value="YVTN repeat-like/Quinoprotein amine dehydrogenase"/>
    <property type="match status" value="1"/>
</dbReference>
<dbReference type="GO" id="GO:0001755">
    <property type="term" value="P:neural crest cell migration"/>
    <property type="evidence" value="ECO:0007669"/>
    <property type="project" value="TreeGrafter"/>
</dbReference>
<feature type="transmembrane region" description="Helical" evidence="8">
    <location>
        <begin position="648"/>
        <end position="671"/>
    </location>
</feature>
<comment type="caution">
    <text evidence="11">The sequence shown here is derived from an EMBL/GenBank/DDBJ whole genome shotgun (WGS) entry which is preliminary data.</text>
</comment>
<organism evidence="11 12">
    <name type="scientific">Muraenolepis orangiensis</name>
    <name type="common">Patagonian moray cod</name>
    <dbReference type="NCBI Taxonomy" id="630683"/>
    <lineage>
        <taxon>Eukaryota</taxon>
        <taxon>Metazoa</taxon>
        <taxon>Chordata</taxon>
        <taxon>Craniata</taxon>
        <taxon>Vertebrata</taxon>
        <taxon>Euteleostomi</taxon>
        <taxon>Actinopterygii</taxon>
        <taxon>Neopterygii</taxon>
        <taxon>Teleostei</taxon>
        <taxon>Neoteleostei</taxon>
        <taxon>Acanthomorphata</taxon>
        <taxon>Zeiogadaria</taxon>
        <taxon>Gadariae</taxon>
        <taxon>Gadiformes</taxon>
        <taxon>Muraenolepidoidei</taxon>
        <taxon>Muraenolepididae</taxon>
        <taxon>Muraenolepis</taxon>
    </lineage>
</organism>
<dbReference type="GO" id="GO:0030215">
    <property type="term" value="F:semaphorin receptor binding"/>
    <property type="evidence" value="ECO:0007669"/>
    <property type="project" value="InterPro"/>
</dbReference>
<dbReference type="Pfam" id="PF01403">
    <property type="entry name" value="Sema"/>
    <property type="match status" value="1"/>
</dbReference>
<dbReference type="SMART" id="SM00423">
    <property type="entry name" value="PSI"/>
    <property type="match status" value="1"/>
</dbReference>
<evidence type="ECO:0000313" key="12">
    <source>
        <dbReference type="Proteomes" id="UP001148018"/>
    </source>
</evidence>
<comment type="caution">
    <text evidence="6">Lacks conserved residue(s) required for the propagation of feature annotation.</text>
</comment>
<dbReference type="Gene3D" id="2.60.40.10">
    <property type="entry name" value="Immunoglobulins"/>
    <property type="match status" value="1"/>
</dbReference>
<dbReference type="InterPro" id="IPR016201">
    <property type="entry name" value="PSI"/>
</dbReference>
<accession>A0A9Q0IFV6</accession>
<dbReference type="PROSITE" id="PS50835">
    <property type="entry name" value="IG_LIKE"/>
    <property type="match status" value="1"/>
</dbReference>
<dbReference type="SUPFAM" id="SSF48726">
    <property type="entry name" value="Immunoglobulin"/>
    <property type="match status" value="1"/>
</dbReference>
<dbReference type="OrthoDB" id="9988752at2759"/>
<comment type="similarity">
    <text evidence="2">Belongs to the semaphorin family.</text>
</comment>
<dbReference type="GO" id="GO:0005886">
    <property type="term" value="C:plasma membrane"/>
    <property type="evidence" value="ECO:0007669"/>
    <property type="project" value="TreeGrafter"/>
</dbReference>
<dbReference type="PANTHER" id="PTHR11036:SF135">
    <property type="entry name" value="SEMAPHORIN 4D ISOFORM X1-RELATED"/>
    <property type="match status" value="1"/>
</dbReference>
<feature type="region of interest" description="Disordered" evidence="7">
    <location>
        <begin position="686"/>
        <end position="736"/>
    </location>
</feature>
<keyword evidence="5" id="KW-0325">Glycoprotein</keyword>
<dbReference type="InterPro" id="IPR001627">
    <property type="entry name" value="Semap_dom"/>
</dbReference>
<evidence type="ECO:0000256" key="6">
    <source>
        <dbReference type="PROSITE-ProRule" id="PRU00352"/>
    </source>
</evidence>
<evidence type="ECO:0000256" key="1">
    <source>
        <dbReference type="ARBA" id="ARBA00004370"/>
    </source>
</evidence>
<name>A0A9Q0IFV6_9TELE</name>
<feature type="domain" description="Ig-like" evidence="9">
    <location>
        <begin position="542"/>
        <end position="622"/>
    </location>
</feature>
<dbReference type="InterPro" id="IPR007110">
    <property type="entry name" value="Ig-like_dom"/>
</dbReference>
<dbReference type="AlphaFoldDB" id="A0A9Q0IFV6"/>
<evidence type="ECO:0000259" key="10">
    <source>
        <dbReference type="PROSITE" id="PS51004"/>
    </source>
</evidence>
<keyword evidence="8" id="KW-1133">Transmembrane helix</keyword>
<dbReference type="GO" id="GO:0007411">
    <property type="term" value="P:axon guidance"/>
    <property type="evidence" value="ECO:0007669"/>
    <property type="project" value="TreeGrafter"/>
</dbReference>
<dbReference type="PROSITE" id="PS51004">
    <property type="entry name" value="SEMA"/>
    <property type="match status" value="1"/>
</dbReference>
<protein>
    <recommendedName>
        <fullName evidence="13">Sema domain-containing protein</fullName>
    </recommendedName>
</protein>
<proteinExistence type="inferred from homology"/>
<dbReference type="GO" id="GO:0071526">
    <property type="term" value="P:semaphorin-plexin signaling pathway"/>
    <property type="evidence" value="ECO:0007669"/>
    <property type="project" value="TreeGrafter"/>
</dbReference>
<comment type="subcellular location">
    <subcellularLocation>
        <location evidence="1">Membrane</location>
    </subcellularLocation>
</comment>
<evidence type="ECO:0000313" key="11">
    <source>
        <dbReference type="EMBL" id="KAJ3595481.1"/>
    </source>
</evidence>
<evidence type="ECO:0000256" key="5">
    <source>
        <dbReference type="ARBA" id="ARBA00023180"/>
    </source>
</evidence>
<dbReference type="GO" id="GO:0000122">
    <property type="term" value="P:negative regulation of transcription by RNA polymerase II"/>
    <property type="evidence" value="ECO:0007669"/>
    <property type="project" value="TreeGrafter"/>
</dbReference>
<dbReference type="Gene3D" id="3.30.1680.10">
    <property type="entry name" value="ligand-binding face of the semaphorins, domain 2"/>
    <property type="match status" value="1"/>
</dbReference>
<dbReference type="SUPFAM" id="SSF103575">
    <property type="entry name" value="Plexin repeat"/>
    <property type="match status" value="1"/>
</dbReference>
<evidence type="ECO:0000259" key="9">
    <source>
        <dbReference type="PROSITE" id="PS50835"/>
    </source>
</evidence>
<dbReference type="InterPro" id="IPR015943">
    <property type="entry name" value="WD40/YVTN_repeat-like_dom_sf"/>
</dbReference>
<dbReference type="PANTHER" id="PTHR11036">
    <property type="entry name" value="SEMAPHORIN"/>
    <property type="match status" value="1"/>
</dbReference>
<evidence type="ECO:0000256" key="2">
    <source>
        <dbReference type="ARBA" id="ARBA00009492"/>
    </source>
</evidence>
<dbReference type="GO" id="GO:0045499">
    <property type="term" value="F:chemorepellent activity"/>
    <property type="evidence" value="ECO:0007669"/>
    <property type="project" value="TreeGrafter"/>
</dbReference>
<dbReference type="SMART" id="SM00630">
    <property type="entry name" value="Sema"/>
    <property type="match status" value="1"/>
</dbReference>
<dbReference type="InterPro" id="IPR027231">
    <property type="entry name" value="Semaphorin"/>
</dbReference>
<reference evidence="11" key="1">
    <citation type="submission" date="2022-07" db="EMBL/GenBank/DDBJ databases">
        <title>Chromosome-level genome of Muraenolepis orangiensis.</title>
        <authorList>
            <person name="Kim J."/>
        </authorList>
    </citation>
    <scope>NUCLEOTIDE SEQUENCE</scope>
    <source>
        <strain evidence="11">KU_S4_2022</strain>
        <tissue evidence="11">Muscle</tissue>
    </source>
</reference>
<dbReference type="GO" id="GO:0030335">
    <property type="term" value="P:positive regulation of cell migration"/>
    <property type="evidence" value="ECO:0007669"/>
    <property type="project" value="TreeGrafter"/>
</dbReference>
<dbReference type="GO" id="GO:0043931">
    <property type="term" value="P:ossification involved in bone maturation"/>
    <property type="evidence" value="ECO:0007669"/>
    <property type="project" value="TreeGrafter"/>
</dbReference>
<evidence type="ECO:0000256" key="4">
    <source>
        <dbReference type="ARBA" id="ARBA00023157"/>
    </source>
</evidence>
<evidence type="ECO:0000256" key="8">
    <source>
        <dbReference type="SAM" id="Phobius"/>
    </source>
</evidence>
<dbReference type="InterPro" id="IPR002165">
    <property type="entry name" value="Plexin_repeat"/>
</dbReference>
<dbReference type="Proteomes" id="UP001148018">
    <property type="component" value="Unassembled WGS sequence"/>
</dbReference>
<gene>
    <name evidence="11" type="ORF">NHX12_004784</name>
</gene>
<dbReference type="SUPFAM" id="SSF101912">
    <property type="entry name" value="Sema domain"/>
    <property type="match status" value="1"/>
</dbReference>
<dbReference type="EMBL" id="JANIIK010000111">
    <property type="protein sequence ID" value="KAJ3595481.1"/>
    <property type="molecule type" value="Genomic_DNA"/>
</dbReference>
<evidence type="ECO:0000256" key="7">
    <source>
        <dbReference type="SAM" id="MobiDB-lite"/>
    </source>
</evidence>